<dbReference type="OrthoDB" id="8641953at2"/>
<dbReference type="AlphaFoldDB" id="A0A0A6DE80"/>
<dbReference type="PATRIC" id="fig|587753.9.peg.5820"/>
<evidence type="ECO:0000313" key="3">
    <source>
        <dbReference type="Proteomes" id="UP000030564"/>
    </source>
</evidence>
<gene>
    <name evidence="2" type="ORF">NZ35_12655</name>
</gene>
<comment type="caution">
    <text evidence="2">The sequence shown here is derived from an EMBL/GenBank/DDBJ whole genome shotgun (WGS) entry which is preliminary data.</text>
</comment>
<protein>
    <submittedName>
        <fullName evidence="2">Uncharacterized protein</fullName>
    </submittedName>
</protein>
<keyword evidence="1" id="KW-0175">Coiled coil</keyword>
<accession>A0A0A6DE80</accession>
<feature type="coiled-coil region" evidence="1">
    <location>
        <begin position="142"/>
        <end position="169"/>
    </location>
</feature>
<organism evidence="2 3">
    <name type="scientific">Pseudomonas chlororaphis</name>
    <dbReference type="NCBI Taxonomy" id="587753"/>
    <lineage>
        <taxon>Bacteria</taxon>
        <taxon>Pseudomonadati</taxon>
        <taxon>Pseudomonadota</taxon>
        <taxon>Gammaproteobacteria</taxon>
        <taxon>Pseudomonadales</taxon>
        <taxon>Pseudomonadaceae</taxon>
        <taxon>Pseudomonas</taxon>
    </lineage>
</organism>
<dbReference type="EMBL" id="JSFK01000008">
    <property type="protein sequence ID" value="KHA72997.1"/>
    <property type="molecule type" value="Genomic_DNA"/>
</dbReference>
<evidence type="ECO:0000313" key="2">
    <source>
        <dbReference type="EMBL" id="KHA72997.1"/>
    </source>
</evidence>
<name>A0A0A6DE80_9PSED</name>
<sequence length="181" mass="19575">MLISAKQQQIIHLPKALNDDATSTAAAGLQGGLHGAMLQTLQNQTQAQTAEATAKVQDSATQIATQQVSEATRISDNVDEAFAKTRVNLQATDATTASAKSATDEFKDYMSKTPEQRLRDSILQSMGLTEDDIKAMPPEKQLAVGKEIAERLQDKMKLAQAEKDNDVKDSDKQADKFLAAL</sequence>
<reference evidence="2 3" key="1">
    <citation type="submission" date="2014-10" db="EMBL/GenBank/DDBJ databases">
        <title>Draft genome sequence of Pseudomonas chlororaphis EA105.</title>
        <authorList>
            <person name="McCully L.M."/>
            <person name="Bitzer A.S."/>
            <person name="Spence C."/>
            <person name="Bais H."/>
            <person name="Silby M.W."/>
        </authorList>
    </citation>
    <scope>NUCLEOTIDE SEQUENCE [LARGE SCALE GENOMIC DNA]</scope>
    <source>
        <strain evidence="2 3">EA105</strain>
    </source>
</reference>
<evidence type="ECO:0000256" key="1">
    <source>
        <dbReference type="SAM" id="Coils"/>
    </source>
</evidence>
<dbReference type="Proteomes" id="UP000030564">
    <property type="component" value="Unassembled WGS sequence"/>
</dbReference>
<proteinExistence type="predicted"/>